<dbReference type="EMBL" id="BAABFL010000466">
    <property type="protein sequence ID" value="GAA4651961.1"/>
    <property type="molecule type" value="Genomic_DNA"/>
</dbReference>
<dbReference type="InterPro" id="IPR001544">
    <property type="entry name" value="Aminotrans_IV"/>
</dbReference>
<dbReference type="PROSITE" id="PS00770">
    <property type="entry name" value="AA_TRANSFER_CLASS_4"/>
    <property type="match status" value="1"/>
</dbReference>
<evidence type="ECO:0000256" key="1">
    <source>
        <dbReference type="ARBA" id="ARBA00001933"/>
    </source>
</evidence>
<keyword evidence="3 5" id="KW-0663">Pyridoxal phosphate</keyword>
<evidence type="ECO:0000256" key="3">
    <source>
        <dbReference type="ARBA" id="ARBA00022898"/>
    </source>
</evidence>
<dbReference type="SUPFAM" id="SSF56752">
    <property type="entry name" value="D-aminoacid aminotransferase-like PLP-dependent enzymes"/>
    <property type="match status" value="1"/>
</dbReference>
<evidence type="ECO:0000256" key="2">
    <source>
        <dbReference type="ARBA" id="ARBA00009320"/>
    </source>
</evidence>
<dbReference type="GO" id="GO:0008483">
    <property type="term" value="F:transaminase activity"/>
    <property type="evidence" value="ECO:0007669"/>
    <property type="project" value="UniProtKB-KW"/>
</dbReference>
<dbReference type="PANTHER" id="PTHR42743:SF10">
    <property type="entry name" value="D-ALANINE AMINOTRANSFERASE"/>
    <property type="match status" value="1"/>
</dbReference>
<dbReference type="PANTHER" id="PTHR42743">
    <property type="entry name" value="AMINO-ACID AMINOTRANSFERASE"/>
    <property type="match status" value="1"/>
</dbReference>
<keyword evidence="7" id="KW-1185">Reference proteome</keyword>
<reference evidence="7" key="1">
    <citation type="journal article" date="2019" name="Int. J. Syst. Evol. Microbiol.">
        <title>The Global Catalogue of Microorganisms (GCM) 10K type strain sequencing project: providing services to taxonomists for standard genome sequencing and annotation.</title>
        <authorList>
            <consortium name="The Broad Institute Genomics Platform"/>
            <consortium name="The Broad Institute Genome Sequencing Center for Infectious Disease"/>
            <person name="Wu L."/>
            <person name="Ma J."/>
        </authorList>
    </citation>
    <scope>NUCLEOTIDE SEQUENCE [LARGE SCALE GENOMIC DNA]</scope>
    <source>
        <strain evidence="7">JCM 17805</strain>
    </source>
</reference>
<dbReference type="CDD" id="cd01558">
    <property type="entry name" value="D-AAT_like"/>
    <property type="match status" value="1"/>
</dbReference>
<comment type="similarity">
    <text evidence="2 4">Belongs to the class-IV pyridoxal-phosphate-dependent aminotransferase family.</text>
</comment>
<keyword evidence="6" id="KW-0808">Transferase</keyword>
<organism evidence="6 7">
    <name type="scientific">Kistimonas scapharcae</name>
    <dbReference type="NCBI Taxonomy" id="1036133"/>
    <lineage>
        <taxon>Bacteria</taxon>
        <taxon>Pseudomonadati</taxon>
        <taxon>Pseudomonadota</taxon>
        <taxon>Gammaproteobacteria</taxon>
        <taxon>Oceanospirillales</taxon>
        <taxon>Endozoicomonadaceae</taxon>
        <taxon>Kistimonas</taxon>
    </lineage>
</organism>
<evidence type="ECO:0000313" key="7">
    <source>
        <dbReference type="Proteomes" id="UP001500604"/>
    </source>
</evidence>
<keyword evidence="6" id="KW-0032">Aminotransferase</keyword>
<dbReference type="RefSeq" id="WP_345198442.1">
    <property type="nucleotide sequence ID" value="NZ_BAABFL010000466.1"/>
</dbReference>
<dbReference type="Gene3D" id="3.30.470.10">
    <property type="match status" value="1"/>
</dbReference>
<dbReference type="Gene3D" id="3.20.10.10">
    <property type="entry name" value="D-amino Acid Aminotransferase, subunit A, domain 2"/>
    <property type="match status" value="1"/>
</dbReference>
<sequence length="284" mass="31321">MSDVYLNGEMLPLEKAQISVLDRGFLFGDGVYEVIPVFHGHPLRLEKHMERLNASLAAIQLPVEITITEWRSIFDQLLSRNPGQHQALYLQISRGSYASRQHGFPTETRPTVFVMTMPLAPRINDSLDDVKGGTAITAPDQRWQRCDIKSTSLLSNVMHHQLALNSGATEAILVDAEGRVTEGSSSNVFIVRDGTIITPPRSHKILSGITRALVLELVVNDGTYPCEERDVSVNELTTADEIWITSSSKEILPIIELNGIPVGKGKPGGVWRHVAGLYQTYKAG</sequence>
<protein>
    <submittedName>
        <fullName evidence="6">D-amino acid aminotransferase</fullName>
    </submittedName>
</protein>
<evidence type="ECO:0000256" key="5">
    <source>
        <dbReference type="RuleBase" id="RU004516"/>
    </source>
</evidence>
<comment type="cofactor">
    <cofactor evidence="1 5">
        <name>pyridoxal 5'-phosphate</name>
        <dbReference type="ChEBI" id="CHEBI:597326"/>
    </cofactor>
</comment>
<dbReference type="InterPro" id="IPR043131">
    <property type="entry name" value="BCAT-like_N"/>
</dbReference>
<dbReference type="Pfam" id="PF01063">
    <property type="entry name" value="Aminotran_4"/>
    <property type="match status" value="1"/>
</dbReference>
<evidence type="ECO:0000256" key="4">
    <source>
        <dbReference type="RuleBase" id="RU004106"/>
    </source>
</evidence>
<dbReference type="InterPro" id="IPR018300">
    <property type="entry name" value="Aminotrans_IV_CS"/>
</dbReference>
<accession>A0ABP8V893</accession>
<comment type="caution">
    <text evidence="6">The sequence shown here is derived from an EMBL/GenBank/DDBJ whole genome shotgun (WGS) entry which is preliminary data.</text>
</comment>
<dbReference type="InterPro" id="IPR050571">
    <property type="entry name" value="Class-IV_PLP-Dep_Aminotrnsfr"/>
</dbReference>
<gene>
    <name evidence="6" type="ORF">GCM10023116_42450</name>
</gene>
<dbReference type="InterPro" id="IPR036038">
    <property type="entry name" value="Aminotransferase-like"/>
</dbReference>
<dbReference type="Proteomes" id="UP001500604">
    <property type="component" value="Unassembled WGS sequence"/>
</dbReference>
<evidence type="ECO:0000313" key="6">
    <source>
        <dbReference type="EMBL" id="GAA4651961.1"/>
    </source>
</evidence>
<proteinExistence type="inferred from homology"/>
<name>A0ABP8V893_9GAMM</name>
<dbReference type="InterPro" id="IPR043132">
    <property type="entry name" value="BCAT-like_C"/>
</dbReference>